<keyword evidence="3" id="KW-0677">Repeat</keyword>
<keyword evidence="6" id="KW-1185">Reference proteome</keyword>
<comment type="caution">
    <text evidence="5">The sequence shown here is derived from an EMBL/GenBank/DDBJ whole genome shotgun (WGS) entry which is preliminary data.</text>
</comment>
<dbReference type="InterPro" id="IPR051159">
    <property type="entry name" value="Hexapeptide_acetyltransf"/>
</dbReference>
<dbReference type="GO" id="GO:0008374">
    <property type="term" value="F:O-acyltransferase activity"/>
    <property type="evidence" value="ECO:0007669"/>
    <property type="project" value="TreeGrafter"/>
</dbReference>
<dbReference type="Proteomes" id="UP000627292">
    <property type="component" value="Unassembled WGS sequence"/>
</dbReference>
<gene>
    <name evidence="5" type="ORF">GCM10011379_33990</name>
</gene>
<name>A0A917IZ90_9BACT</name>
<evidence type="ECO:0000313" key="5">
    <source>
        <dbReference type="EMBL" id="GGH72976.1"/>
    </source>
</evidence>
<dbReference type="PANTHER" id="PTHR23416">
    <property type="entry name" value="SIALIC ACID SYNTHASE-RELATED"/>
    <property type="match status" value="1"/>
</dbReference>
<dbReference type="InterPro" id="IPR018357">
    <property type="entry name" value="Hexapep_transf_CS"/>
</dbReference>
<dbReference type="RefSeq" id="WP_188954396.1">
    <property type="nucleotide sequence ID" value="NZ_BMIB01000003.1"/>
</dbReference>
<organism evidence="5 6">
    <name type="scientific">Filimonas zeae</name>
    <dbReference type="NCBI Taxonomy" id="1737353"/>
    <lineage>
        <taxon>Bacteria</taxon>
        <taxon>Pseudomonadati</taxon>
        <taxon>Bacteroidota</taxon>
        <taxon>Chitinophagia</taxon>
        <taxon>Chitinophagales</taxon>
        <taxon>Chitinophagaceae</taxon>
        <taxon>Filimonas</taxon>
    </lineage>
</organism>
<keyword evidence="2" id="KW-0808">Transferase</keyword>
<dbReference type="Pfam" id="PF14602">
    <property type="entry name" value="Hexapep_2"/>
    <property type="match status" value="1"/>
</dbReference>
<evidence type="ECO:0008006" key="7">
    <source>
        <dbReference type="Google" id="ProtNLM"/>
    </source>
</evidence>
<dbReference type="AlphaFoldDB" id="A0A917IZ90"/>
<dbReference type="SUPFAM" id="SSF51161">
    <property type="entry name" value="Trimeric LpxA-like enzymes"/>
    <property type="match status" value="1"/>
</dbReference>
<reference evidence="5" key="2">
    <citation type="submission" date="2020-09" db="EMBL/GenBank/DDBJ databases">
        <authorList>
            <person name="Sun Q."/>
            <person name="Zhou Y."/>
        </authorList>
    </citation>
    <scope>NUCLEOTIDE SEQUENCE</scope>
    <source>
        <strain evidence="5">CGMCC 1.15290</strain>
    </source>
</reference>
<dbReference type="InterPro" id="IPR011004">
    <property type="entry name" value="Trimer_LpxA-like_sf"/>
</dbReference>
<dbReference type="PANTHER" id="PTHR23416:SF23">
    <property type="entry name" value="ACETYLTRANSFERASE C18B11.09C-RELATED"/>
    <property type="match status" value="1"/>
</dbReference>
<protein>
    <recommendedName>
        <fullName evidence="7">Acyltransferase</fullName>
    </recommendedName>
</protein>
<evidence type="ECO:0000256" key="3">
    <source>
        <dbReference type="ARBA" id="ARBA00022737"/>
    </source>
</evidence>
<dbReference type="CDD" id="cd04647">
    <property type="entry name" value="LbH_MAT_like"/>
    <property type="match status" value="1"/>
</dbReference>
<keyword evidence="4" id="KW-0012">Acyltransferase</keyword>
<dbReference type="Gene3D" id="2.160.10.10">
    <property type="entry name" value="Hexapeptide repeat proteins"/>
    <property type="match status" value="1"/>
</dbReference>
<comment type="similarity">
    <text evidence="1">Belongs to the transferase hexapeptide repeat family.</text>
</comment>
<evidence type="ECO:0000256" key="1">
    <source>
        <dbReference type="ARBA" id="ARBA00007274"/>
    </source>
</evidence>
<evidence type="ECO:0000256" key="2">
    <source>
        <dbReference type="ARBA" id="ARBA00022679"/>
    </source>
</evidence>
<sequence length="203" mass="22082">MSTLLLLLKAPGRWLQYIRNYVAIKRGRIVYTQFPEIHGLLIVNNNGYCQLGYGVTFRSSPYSNYVGLSKKCSLFIGPGARLVIGNHAGLSGTTIYCANAITIGHHVNFGGNVCIWDTDFHPLGFEDRRAHVESSINTVPVTIGDDVFVGANTLILKGVTIGHRSVIGAGSVVTKSIPDDEVWAGNPARFIKKMVLMHKLAAV</sequence>
<reference evidence="5" key="1">
    <citation type="journal article" date="2014" name="Int. J. Syst. Evol. Microbiol.">
        <title>Complete genome sequence of Corynebacterium casei LMG S-19264T (=DSM 44701T), isolated from a smear-ripened cheese.</title>
        <authorList>
            <consortium name="US DOE Joint Genome Institute (JGI-PGF)"/>
            <person name="Walter F."/>
            <person name="Albersmeier A."/>
            <person name="Kalinowski J."/>
            <person name="Ruckert C."/>
        </authorList>
    </citation>
    <scope>NUCLEOTIDE SEQUENCE</scope>
    <source>
        <strain evidence="5">CGMCC 1.15290</strain>
    </source>
</reference>
<proteinExistence type="inferred from homology"/>
<dbReference type="EMBL" id="BMIB01000003">
    <property type="protein sequence ID" value="GGH72976.1"/>
    <property type="molecule type" value="Genomic_DNA"/>
</dbReference>
<accession>A0A917IZ90</accession>
<evidence type="ECO:0000256" key="4">
    <source>
        <dbReference type="ARBA" id="ARBA00023315"/>
    </source>
</evidence>
<dbReference type="InterPro" id="IPR001451">
    <property type="entry name" value="Hexapep"/>
</dbReference>
<evidence type="ECO:0000313" key="6">
    <source>
        <dbReference type="Proteomes" id="UP000627292"/>
    </source>
</evidence>
<dbReference type="PROSITE" id="PS00101">
    <property type="entry name" value="HEXAPEP_TRANSFERASES"/>
    <property type="match status" value="1"/>
</dbReference>
<dbReference type="GO" id="GO:0005829">
    <property type="term" value="C:cytosol"/>
    <property type="evidence" value="ECO:0007669"/>
    <property type="project" value="TreeGrafter"/>
</dbReference>